<evidence type="ECO:0000256" key="6">
    <source>
        <dbReference type="ARBA" id="ARBA00022801"/>
    </source>
</evidence>
<dbReference type="GO" id="GO:0005524">
    <property type="term" value="F:ATP binding"/>
    <property type="evidence" value="ECO:0007669"/>
    <property type="project" value="UniProtKB-KW"/>
</dbReference>
<dbReference type="GO" id="GO:0003677">
    <property type="term" value="F:DNA binding"/>
    <property type="evidence" value="ECO:0007669"/>
    <property type="project" value="TreeGrafter"/>
</dbReference>
<comment type="similarity">
    <text evidence="1">In the N-terminal section; belongs to the CRISPR-associated nuclease Cas3-HD family.</text>
</comment>
<keyword evidence="5" id="KW-0547">Nucleotide-binding</keyword>
<dbReference type="PROSITE" id="PS51194">
    <property type="entry name" value="HELICASE_CTER"/>
    <property type="match status" value="1"/>
</dbReference>
<dbReference type="InterPro" id="IPR038257">
    <property type="entry name" value="CRISPR-assoc_Cas3_HD_sf"/>
</dbReference>
<dbReference type="PROSITE" id="PS51192">
    <property type="entry name" value="HELICASE_ATP_BIND_1"/>
    <property type="match status" value="1"/>
</dbReference>
<dbReference type="InterPro" id="IPR006474">
    <property type="entry name" value="Helicase_Cas3_CRISPR-ass_core"/>
</dbReference>
<dbReference type="InterPro" id="IPR054712">
    <property type="entry name" value="Cas3-like_dom"/>
</dbReference>
<dbReference type="GO" id="GO:0016887">
    <property type="term" value="F:ATP hydrolysis activity"/>
    <property type="evidence" value="ECO:0007669"/>
    <property type="project" value="TreeGrafter"/>
</dbReference>
<dbReference type="GO" id="GO:0051607">
    <property type="term" value="P:defense response to virus"/>
    <property type="evidence" value="ECO:0007669"/>
    <property type="project" value="UniProtKB-KW"/>
</dbReference>
<evidence type="ECO:0000259" key="11">
    <source>
        <dbReference type="PROSITE" id="PS51194"/>
    </source>
</evidence>
<evidence type="ECO:0000256" key="1">
    <source>
        <dbReference type="ARBA" id="ARBA00006847"/>
    </source>
</evidence>
<name>A0A917N5I7_9ENTE</name>
<dbReference type="AlphaFoldDB" id="A0A917N5I7"/>
<dbReference type="SUPFAM" id="SSF52540">
    <property type="entry name" value="P-loop containing nucleoside triphosphate hydrolases"/>
    <property type="match status" value="1"/>
</dbReference>
<dbReference type="InterPro" id="IPR011545">
    <property type="entry name" value="DEAD/DEAH_box_helicase_dom"/>
</dbReference>
<dbReference type="EMBL" id="BMDT01000018">
    <property type="protein sequence ID" value="GGI66785.1"/>
    <property type="molecule type" value="Genomic_DNA"/>
</dbReference>
<keyword evidence="3" id="KW-0540">Nuclease</keyword>
<dbReference type="InterPro" id="IPR006483">
    <property type="entry name" value="CRISPR-assoc_Cas3_HD"/>
</dbReference>
<feature type="domain" description="Helicase ATP-binding" evidence="10">
    <location>
        <begin position="265"/>
        <end position="460"/>
    </location>
</feature>
<dbReference type="PANTHER" id="PTHR47962">
    <property type="entry name" value="ATP-DEPENDENT HELICASE LHR-RELATED-RELATED"/>
    <property type="match status" value="1"/>
</dbReference>
<evidence type="ECO:0000313" key="13">
    <source>
        <dbReference type="EMBL" id="GGI66785.1"/>
    </source>
</evidence>
<keyword evidence="14" id="KW-1185">Reference proteome</keyword>
<dbReference type="PROSITE" id="PS51643">
    <property type="entry name" value="HD_CAS3"/>
    <property type="match status" value="1"/>
</dbReference>
<comment type="similarity">
    <text evidence="2">In the central section; belongs to the CRISPR-associated helicase Cas3 family.</text>
</comment>
<evidence type="ECO:0000256" key="3">
    <source>
        <dbReference type="ARBA" id="ARBA00022722"/>
    </source>
</evidence>
<dbReference type="CDD" id="cd09641">
    <property type="entry name" value="Cas3''_I"/>
    <property type="match status" value="1"/>
</dbReference>
<organism evidence="13 14">
    <name type="scientific">Enterococcus alcedinis</name>
    <dbReference type="NCBI Taxonomy" id="1274384"/>
    <lineage>
        <taxon>Bacteria</taxon>
        <taxon>Bacillati</taxon>
        <taxon>Bacillota</taxon>
        <taxon>Bacilli</taxon>
        <taxon>Lactobacillales</taxon>
        <taxon>Enterococcaceae</taxon>
        <taxon>Enterococcus</taxon>
    </lineage>
</organism>
<evidence type="ECO:0000313" key="14">
    <source>
        <dbReference type="Proteomes" id="UP000622610"/>
    </source>
</evidence>
<keyword evidence="7" id="KW-0347">Helicase</keyword>
<dbReference type="InterPro" id="IPR014001">
    <property type="entry name" value="Helicase_ATP-bd"/>
</dbReference>
<keyword evidence="4" id="KW-0479">Metal-binding</keyword>
<dbReference type="GO" id="GO:0004386">
    <property type="term" value="F:helicase activity"/>
    <property type="evidence" value="ECO:0007669"/>
    <property type="project" value="UniProtKB-KW"/>
</dbReference>
<dbReference type="SUPFAM" id="SSF109604">
    <property type="entry name" value="HD-domain/PDEase-like"/>
    <property type="match status" value="1"/>
</dbReference>
<feature type="domain" description="Helicase C-terminal" evidence="11">
    <location>
        <begin position="488"/>
        <end position="644"/>
    </location>
</feature>
<dbReference type="NCBIfam" id="TIGR01587">
    <property type="entry name" value="cas3_core"/>
    <property type="match status" value="1"/>
</dbReference>
<reference evidence="13" key="1">
    <citation type="journal article" date="2014" name="Int. J. Syst. Evol. Microbiol.">
        <title>Complete genome sequence of Corynebacterium casei LMG S-19264T (=DSM 44701T), isolated from a smear-ripened cheese.</title>
        <authorList>
            <consortium name="US DOE Joint Genome Institute (JGI-PGF)"/>
            <person name="Walter F."/>
            <person name="Albersmeier A."/>
            <person name="Kalinowski J."/>
            <person name="Ruckert C."/>
        </authorList>
    </citation>
    <scope>NUCLEOTIDE SEQUENCE</scope>
    <source>
        <strain evidence="13">CCM 8433</strain>
    </source>
</reference>
<dbReference type="Proteomes" id="UP000622610">
    <property type="component" value="Unassembled WGS sequence"/>
</dbReference>
<evidence type="ECO:0000259" key="10">
    <source>
        <dbReference type="PROSITE" id="PS51192"/>
    </source>
</evidence>
<evidence type="ECO:0000256" key="9">
    <source>
        <dbReference type="ARBA" id="ARBA00023118"/>
    </source>
</evidence>
<evidence type="ECO:0000256" key="5">
    <source>
        <dbReference type="ARBA" id="ARBA00022741"/>
    </source>
</evidence>
<dbReference type="GO" id="GO:0004518">
    <property type="term" value="F:nuclease activity"/>
    <property type="evidence" value="ECO:0007669"/>
    <property type="project" value="UniProtKB-KW"/>
</dbReference>
<dbReference type="InterPro" id="IPR027417">
    <property type="entry name" value="P-loop_NTPase"/>
</dbReference>
<dbReference type="RefSeq" id="WP_188368605.1">
    <property type="nucleotide sequence ID" value="NZ_BMDT01000018.1"/>
</dbReference>
<gene>
    <name evidence="13" type="ORF">GCM10011482_24390</name>
</gene>
<dbReference type="InterPro" id="IPR052511">
    <property type="entry name" value="ATP-dep_Helicase"/>
</dbReference>
<feature type="domain" description="HD Cas3-type" evidence="12">
    <location>
        <begin position="10"/>
        <end position="208"/>
    </location>
</feature>
<accession>A0A917N5I7</accession>
<comment type="caution">
    <text evidence="13">The sequence shown here is derived from an EMBL/GenBank/DDBJ whole genome shotgun (WGS) entry which is preliminary data.</text>
</comment>
<dbReference type="Gene3D" id="3.40.50.300">
    <property type="entry name" value="P-loop containing nucleotide triphosphate hydrolases"/>
    <property type="match status" value="2"/>
</dbReference>
<dbReference type="GO" id="GO:0046872">
    <property type="term" value="F:metal ion binding"/>
    <property type="evidence" value="ECO:0007669"/>
    <property type="project" value="UniProtKB-KW"/>
</dbReference>
<keyword evidence="8" id="KW-0067">ATP-binding</keyword>
<dbReference type="Pfam" id="PF18019">
    <property type="entry name" value="Cas3_HD"/>
    <property type="match status" value="1"/>
</dbReference>
<keyword evidence="9" id="KW-0051">Antiviral defense</keyword>
<evidence type="ECO:0000256" key="7">
    <source>
        <dbReference type="ARBA" id="ARBA00022806"/>
    </source>
</evidence>
<protein>
    <submittedName>
        <fullName evidence="13">CRISPR-associated helicase/endonuclease Cas3</fullName>
    </submittedName>
</protein>
<dbReference type="SMART" id="SM00487">
    <property type="entry name" value="DEXDc"/>
    <property type="match status" value="1"/>
</dbReference>
<dbReference type="Gene3D" id="1.10.3210.30">
    <property type="match status" value="1"/>
</dbReference>
<evidence type="ECO:0000256" key="4">
    <source>
        <dbReference type="ARBA" id="ARBA00022723"/>
    </source>
</evidence>
<evidence type="ECO:0000256" key="8">
    <source>
        <dbReference type="ARBA" id="ARBA00022840"/>
    </source>
</evidence>
<keyword evidence="6" id="KW-0378">Hydrolase</keyword>
<sequence length="814" mass="93294">MDYIAHIRESDKEEQTLRQHLLESKEFCEKEGEKLGLRKVAGLAGLLHDLGKATPEFFNYLNDAVYHPEKKVKRGSVDHSTAGGRLLFTRYYKNEKEHFKKLLVEVVANAIISHHGYLTDYLNFDLESEFLNRVQEKELPSFAGSVDYFFDKVMGQVEFDRYVEEATFELANFMLKINGSDFYETEKTTAITYLTKVVFSILIDADRTNTRLFEENSQEDSELDVQSLFLDYQKNLDAKIASFGEVETASPINQLRAKMSDETFEYAEKESGIYTLSIPTGGGKTLASFRYALAHALKHKKKRIIYVVPYVTIIEQNAQEVRNIIQDDEHLLEHHSNVLFFDEEEKDEDTVYEAGETLKKNLRLAKDNWDSPIIFTSMVQFLNIFYASGTQNIRRLHNLSDAVIIFDEVQKVPTHCISLFNHAVNYLNQMMGASIILCTATQPALGELKYQLNISENSEIISDLETVEKAFERVELIDKTQFSMNTEMLSDFIIQNEETFKSQLIILNTKKTVLELYLLLKQRVNNVHLYHLSTLMCAAHRKIILEEIRGKLENKEKVICISTPLIEAGVDISFESVIRSLAGLDSIAQAAGRCNRHGELAKGYVYLIHHNEEKLDRLSEIKEGGNITKQLLNDITIVKEDTVNDLLTKKYMSRYFKQYYDFFKAQLDYPIEETSLSHVDLLSNQREAGSLFNTYIGKHNKQNPLISSSSLKTAAQKFEVIKHQTKSVLVPYGEGKDIEIQLNSAENIPDLSEIIKKAQAYSINVYNYELDKLESEGAITVFKEDIILILKEAYYDTEYGLQMEGTAGFSMSMF</sequence>
<dbReference type="Pfam" id="PF00270">
    <property type="entry name" value="DEAD"/>
    <property type="match status" value="1"/>
</dbReference>
<reference evidence="13" key="2">
    <citation type="submission" date="2020-09" db="EMBL/GenBank/DDBJ databases">
        <authorList>
            <person name="Sun Q."/>
            <person name="Sedlacek I."/>
        </authorList>
    </citation>
    <scope>NUCLEOTIDE SEQUENCE</scope>
    <source>
        <strain evidence="13">CCM 8433</strain>
    </source>
</reference>
<evidence type="ECO:0000256" key="2">
    <source>
        <dbReference type="ARBA" id="ARBA00009046"/>
    </source>
</evidence>
<dbReference type="NCBIfam" id="TIGR01596">
    <property type="entry name" value="cas3_HD"/>
    <property type="match status" value="1"/>
</dbReference>
<dbReference type="Pfam" id="PF22590">
    <property type="entry name" value="Cas3-like_C_2"/>
    <property type="match status" value="1"/>
</dbReference>
<dbReference type="InterPro" id="IPR001650">
    <property type="entry name" value="Helicase_C-like"/>
</dbReference>
<evidence type="ECO:0000259" key="12">
    <source>
        <dbReference type="PROSITE" id="PS51643"/>
    </source>
</evidence>
<dbReference type="CDD" id="cd17930">
    <property type="entry name" value="DEXHc_cas3"/>
    <property type="match status" value="1"/>
</dbReference>
<proteinExistence type="inferred from homology"/>